<organism evidence="1 2">
    <name type="scientific">Zunongwangia endophytica</name>
    <dbReference type="NCBI Taxonomy" id="1808945"/>
    <lineage>
        <taxon>Bacteria</taxon>
        <taxon>Pseudomonadati</taxon>
        <taxon>Bacteroidota</taxon>
        <taxon>Flavobacteriia</taxon>
        <taxon>Flavobacteriales</taxon>
        <taxon>Flavobacteriaceae</taxon>
        <taxon>Zunongwangia</taxon>
    </lineage>
</organism>
<dbReference type="Gene3D" id="1.25.40.290">
    <property type="entry name" value="ARM repeat domains"/>
    <property type="match status" value="1"/>
</dbReference>
<comment type="caution">
    <text evidence="1">The sequence shown here is derived from an EMBL/GenBank/DDBJ whole genome shotgun (WGS) entry which is preliminary data.</text>
</comment>
<gene>
    <name evidence="1" type="ORF">ACFOS1_18345</name>
</gene>
<dbReference type="InterPro" id="IPR016024">
    <property type="entry name" value="ARM-type_fold"/>
</dbReference>
<dbReference type="RefSeq" id="WP_290236971.1">
    <property type="nucleotide sequence ID" value="NZ_JAUFPZ010000002.1"/>
</dbReference>
<accession>A0ABV8HGA3</accession>
<protein>
    <submittedName>
        <fullName evidence="1">HEAT repeat domain-containing protein</fullName>
    </submittedName>
</protein>
<dbReference type="EMBL" id="JBHSAS010000033">
    <property type="protein sequence ID" value="MFC4029386.1"/>
    <property type="molecule type" value="Genomic_DNA"/>
</dbReference>
<proteinExistence type="predicted"/>
<evidence type="ECO:0000313" key="1">
    <source>
        <dbReference type="EMBL" id="MFC4029386.1"/>
    </source>
</evidence>
<reference evidence="2" key="1">
    <citation type="journal article" date="2019" name="Int. J. Syst. Evol. Microbiol.">
        <title>The Global Catalogue of Microorganisms (GCM) 10K type strain sequencing project: providing services to taxonomists for standard genome sequencing and annotation.</title>
        <authorList>
            <consortium name="The Broad Institute Genomics Platform"/>
            <consortium name="The Broad Institute Genome Sequencing Center for Infectious Disease"/>
            <person name="Wu L."/>
            <person name="Ma J."/>
        </authorList>
    </citation>
    <scope>NUCLEOTIDE SEQUENCE [LARGE SCALE GENOMIC DNA]</scope>
    <source>
        <strain evidence="2">CECT 9128</strain>
    </source>
</reference>
<sequence length="197" mass="23061">MKEILAHIKTIEHGFKHIIEAGNSILNDKSQHHLELAQEFLTDESYQVRMLGTYMLGELSTDHPQALEILRTTVAQDQNWRVQEMLAKAFDHFCARLGYEKSLPTIKEWLSQPNPNTKRAVIEGLRIWTGRPYFKENPQVAIALISEHRENENKYLRNSIGNSLRDIRKKHQEVVDREISHWVNDPRFGDLKKLIQK</sequence>
<name>A0ABV8HGA3_9FLAO</name>
<evidence type="ECO:0000313" key="2">
    <source>
        <dbReference type="Proteomes" id="UP001595793"/>
    </source>
</evidence>
<dbReference type="InterPro" id="IPR014825">
    <property type="entry name" value="DNA_alkylation"/>
</dbReference>
<dbReference type="Proteomes" id="UP001595793">
    <property type="component" value="Unassembled WGS sequence"/>
</dbReference>
<dbReference type="Pfam" id="PF08713">
    <property type="entry name" value="DNA_alkylation"/>
    <property type="match status" value="1"/>
</dbReference>
<dbReference type="SUPFAM" id="SSF48371">
    <property type="entry name" value="ARM repeat"/>
    <property type="match status" value="1"/>
</dbReference>
<keyword evidence="2" id="KW-1185">Reference proteome</keyword>
<dbReference type="Gene3D" id="1.10.1240.70">
    <property type="match status" value="1"/>
</dbReference>